<dbReference type="EMBL" id="JAIWYP010000001">
    <property type="protein sequence ID" value="KAH3879539.1"/>
    <property type="molecule type" value="Genomic_DNA"/>
</dbReference>
<feature type="region of interest" description="Disordered" evidence="1">
    <location>
        <begin position="36"/>
        <end position="78"/>
    </location>
</feature>
<reference evidence="2" key="1">
    <citation type="journal article" date="2019" name="bioRxiv">
        <title>The Genome of the Zebra Mussel, Dreissena polymorpha: A Resource for Invasive Species Research.</title>
        <authorList>
            <person name="McCartney M.A."/>
            <person name="Auch B."/>
            <person name="Kono T."/>
            <person name="Mallez S."/>
            <person name="Zhang Y."/>
            <person name="Obille A."/>
            <person name="Becker A."/>
            <person name="Abrahante J.E."/>
            <person name="Garbe J."/>
            <person name="Badalamenti J.P."/>
            <person name="Herman A."/>
            <person name="Mangelson H."/>
            <person name="Liachko I."/>
            <person name="Sullivan S."/>
            <person name="Sone E.D."/>
            <person name="Koren S."/>
            <person name="Silverstein K.A.T."/>
            <person name="Beckman K.B."/>
            <person name="Gohl D.M."/>
        </authorList>
    </citation>
    <scope>NUCLEOTIDE SEQUENCE</scope>
    <source>
        <strain evidence="2">Duluth1</strain>
        <tissue evidence="2">Whole animal</tissue>
    </source>
</reference>
<evidence type="ECO:0000313" key="2">
    <source>
        <dbReference type="EMBL" id="KAH3879539.1"/>
    </source>
</evidence>
<evidence type="ECO:0000313" key="3">
    <source>
        <dbReference type="Proteomes" id="UP000828390"/>
    </source>
</evidence>
<reference evidence="2" key="2">
    <citation type="submission" date="2020-11" db="EMBL/GenBank/DDBJ databases">
        <authorList>
            <person name="McCartney M.A."/>
            <person name="Auch B."/>
            <person name="Kono T."/>
            <person name="Mallez S."/>
            <person name="Becker A."/>
            <person name="Gohl D.M."/>
            <person name="Silverstein K.A.T."/>
            <person name="Koren S."/>
            <person name="Bechman K.B."/>
            <person name="Herman A."/>
            <person name="Abrahante J.E."/>
            <person name="Garbe J."/>
        </authorList>
    </citation>
    <scope>NUCLEOTIDE SEQUENCE</scope>
    <source>
        <strain evidence="2">Duluth1</strain>
        <tissue evidence="2">Whole animal</tissue>
    </source>
</reference>
<accession>A0A9D4RSM3</accession>
<protein>
    <submittedName>
        <fullName evidence="2">Uncharacterized protein</fullName>
    </submittedName>
</protein>
<dbReference type="Proteomes" id="UP000828390">
    <property type="component" value="Unassembled WGS sequence"/>
</dbReference>
<feature type="compositionally biased region" description="Basic and acidic residues" evidence="1">
    <location>
        <begin position="69"/>
        <end position="78"/>
    </location>
</feature>
<keyword evidence="3" id="KW-1185">Reference proteome</keyword>
<name>A0A9D4RSM3_DREPO</name>
<comment type="caution">
    <text evidence="2">The sequence shown here is derived from an EMBL/GenBank/DDBJ whole genome shotgun (WGS) entry which is preliminary data.</text>
</comment>
<gene>
    <name evidence="2" type="ORF">DPMN_003442</name>
</gene>
<dbReference type="AlphaFoldDB" id="A0A9D4RSM3"/>
<evidence type="ECO:0000256" key="1">
    <source>
        <dbReference type="SAM" id="MobiDB-lite"/>
    </source>
</evidence>
<sequence>MLLVLICPYAESSCVLKQENSLVWLVSRPDCHTQPPLPHITTIHHHHPPPPPQPTTNTHHHHHSPPTLHTDHNYHHHI</sequence>
<organism evidence="2 3">
    <name type="scientific">Dreissena polymorpha</name>
    <name type="common">Zebra mussel</name>
    <name type="synonym">Mytilus polymorpha</name>
    <dbReference type="NCBI Taxonomy" id="45954"/>
    <lineage>
        <taxon>Eukaryota</taxon>
        <taxon>Metazoa</taxon>
        <taxon>Spiralia</taxon>
        <taxon>Lophotrochozoa</taxon>
        <taxon>Mollusca</taxon>
        <taxon>Bivalvia</taxon>
        <taxon>Autobranchia</taxon>
        <taxon>Heteroconchia</taxon>
        <taxon>Euheterodonta</taxon>
        <taxon>Imparidentia</taxon>
        <taxon>Neoheterodontei</taxon>
        <taxon>Myida</taxon>
        <taxon>Dreissenoidea</taxon>
        <taxon>Dreissenidae</taxon>
        <taxon>Dreissena</taxon>
    </lineage>
</organism>
<proteinExistence type="predicted"/>